<keyword evidence="2" id="KW-1185">Reference proteome</keyword>
<protein>
    <recommendedName>
        <fullName evidence="3">SprT-like domain-containing protein</fullName>
    </recommendedName>
</protein>
<sequence length="271" mass="31797">MQTATKNFEVIRKTDDLIYYHFAKESSYAVSKEDKKDWEEIMTEYVNDFLEQTYGNIPPISVYINSRLYRTLGWFQYYLKDNGKPPYIEVSSRLVKSAILLTDTEHKECAYRALNDVLRHEAIHYALYVLDKPFSDGDDTFEKDLFVTGTSPSLCTPEHKVYKNEFSRVLCKYYAKCPVCDTVLAYETKGRYYCINRCVEAGKEHPVIFRPKNELIVGVQHQVSYGNKLFDGTYDGAIKKSYIEKIKSLDVSIDNKQYKSYTMYEDKERER</sequence>
<accession>A0A976XPQ2</accession>
<dbReference type="Proteomes" id="UP001065252">
    <property type="component" value="Segment"/>
</dbReference>
<organism evidence="1 2">
    <name type="scientific">Enterococcus phage TJE1</name>
    <dbReference type="NCBI Taxonomy" id="2951262"/>
    <lineage>
        <taxon>Viruses</taxon>
        <taxon>Duplodnaviria</taxon>
        <taxon>Heunggongvirae</taxon>
        <taxon>Uroviricota</taxon>
        <taxon>Caudoviricetes</taxon>
        <taxon>Herelleviridae</taxon>
        <taxon>Brockvirinae</taxon>
        <taxon>Schiekvirus</taxon>
        <taxon>Schiekvirus Tje1</taxon>
    </lineage>
</organism>
<evidence type="ECO:0000313" key="1">
    <source>
        <dbReference type="EMBL" id="UVD43078.1"/>
    </source>
</evidence>
<dbReference type="EMBL" id="ON506927">
    <property type="protein sequence ID" value="UVD43078.1"/>
    <property type="molecule type" value="Genomic_DNA"/>
</dbReference>
<evidence type="ECO:0000313" key="2">
    <source>
        <dbReference type="Proteomes" id="UP001065252"/>
    </source>
</evidence>
<reference evidence="1" key="1">
    <citation type="submission" date="2022-05" db="EMBL/GenBank/DDBJ databases">
        <authorList>
            <person name="Enroth T.J."/>
            <person name="Johnson C.N."/>
            <person name="Duerkop B.A."/>
        </authorList>
    </citation>
    <scope>NUCLEOTIDE SEQUENCE</scope>
</reference>
<evidence type="ECO:0008006" key="3">
    <source>
        <dbReference type="Google" id="ProtNLM"/>
    </source>
</evidence>
<proteinExistence type="predicted"/>
<name>A0A976XPQ2_9CAUD</name>